<feature type="transmembrane region" description="Helical" evidence="1">
    <location>
        <begin position="161"/>
        <end position="182"/>
    </location>
</feature>
<gene>
    <name evidence="2" type="ORF">CJ198_13400</name>
</gene>
<sequence length="267" mass="29237">MSNPLVRRGLEQGIKAGHQPATPSAEELNSMYMQPSAEPQRPVDERAMTYDDVLIKTGICFAVLLAGAVLGWFMPILALPAMLLGLVLGLVNAFKREPNKGLILLYAGVEGVFLGGISGMFNAAYDGIVVQAVLATLCVFGLMFALFRFRIVRMSGKMMKFLMLAVGGYAIFALVNFAFAMFTGGAMNARNVEITIMGMTMPLGVVIGIVAVVLASLTLVADFQMIEEGVKHRIPEKYSWTCAFSLMVTLIWLYVEILRLLSYFRQN</sequence>
<evidence type="ECO:0008006" key="4">
    <source>
        <dbReference type="Google" id="ProtNLM"/>
    </source>
</evidence>
<dbReference type="EMBL" id="PNFZ01000011">
    <property type="protein sequence ID" value="PMB96979.1"/>
    <property type="molecule type" value="Genomic_DNA"/>
</dbReference>
<organism evidence="2 3">
    <name type="scientific">Brevibacterium luteolum</name>
    <dbReference type="NCBI Taxonomy" id="199591"/>
    <lineage>
        <taxon>Bacteria</taxon>
        <taxon>Bacillati</taxon>
        <taxon>Actinomycetota</taxon>
        <taxon>Actinomycetes</taxon>
        <taxon>Micrococcales</taxon>
        <taxon>Brevibacteriaceae</taxon>
        <taxon>Brevibacterium</taxon>
    </lineage>
</organism>
<reference evidence="2 3" key="1">
    <citation type="submission" date="2017-09" db="EMBL/GenBank/DDBJ databases">
        <title>Bacterial strain isolated from the female urinary microbiota.</title>
        <authorList>
            <person name="Thomas-White K."/>
            <person name="Kumar N."/>
            <person name="Forster S."/>
            <person name="Putonti C."/>
            <person name="Lawley T."/>
            <person name="Wolfe A.J."/>
        </authorList>
    </citation>
    <scope>NUCLEOTIDE SEQUENCE [LARGE SCALE GENOMIC DNA]</scope>
    <source>
        <strain evidence="2 3">UMB0680</strain>
    </source>
</reference>
<name>A0A2N6PE72_9MICO</name>
<comment type="caution">
    <text evidence="2">The sequence shown here is derived from an EMBL/GenBank/DDBJ whole genome shotgun (WGS) entry which is preliminary data.</text>
</comment>
<dbReference type="OrthoDB" id="116480at2"/>
<dbReference type="Pfam" id="PF12811">
    <property type="entry name" value="BaxI_1"/>
    <property type="match status" value="1"/>
</dbReference>
<accession>A0A2N6PE72</accession>
<keyword evidence="1" id="KW-1133">Transmembrane helix</keyword>
<feature type="transmembrane region" description="Helical" evidence="1">
    <location>
        <begin position="101"/>
        <end position="122"/>
    </location>
</feature>
<dbReference type="PANTHER" id="PTHR41282">
    <property type="entry name" value="CONSERVED TRANSMEMBRANE PROTEIN-RELATED"/>
    <property type="match status" value="1"/>
</dbReference>
<feature type="transmembrane region" description="Helical" evidence="1">
    <location>
        <begin position="53"/>
        <end position="70"/>
    </location>
</feature>
<keyword evidence="3" id="KW-1185">Reference proteome</keyword>
<dbReference type="RefSeq" id="WP_102163119.1">
    <property type="nucleotide sequence ID" value="NZ_JALXRF010000016.1"/>
</dbReference>
<keyword evidence="1" id="KW-0812">Transmembrane</keyword>
<feature type="transmembrane region" description="Helical" evidence="1">
    <location>
        <begin position="128"/>
        <end position="149"/>
    </location>
</feature>
<proteinExistence type="predicted"/>
<keyword evidence="1" id="KW-0472">Membrane</keyword>
<feature type="transmembrane region" description="Helical" evidence="1">
    <location>
        <begin position="76"/>
        <end position="94"/>
    </location>
</feature>
<evidence type="ECO:0000313" key="3">
    <source>
        <dbReference type="Proteomes" id="UP000235703"/>
    </source>
</evidence>
<dbReference type="PIRSF" id="PIRSF009160">
    <property type="entry name" value="UCP009160"/>
    <property type="match status" value="1"/>
</dbReference>
<protein>
    <recommendedName>
        <fullName evidence="4">Bax inhibitor-1/YccA family protein</fullName>
    </recommendedName>
</protein>
<dbReference type="Proteomes" id="UP000235703">
    <property type="component" value="Unassembled WGS sequence"/>
</dbReference>
<evidence type="ECO:0000313" key="2">
    <source>
        <dbReference type="EMBL" id="PMB96979.1"/>
    </source>
</evidence>
<evidence type="ECO:0000256" key="1">
    <source>
        <dbReference type="SAM" id="Phobius"/>
    </source>
</evidence>
<feature type="transmembrane region" description="Helical" evidence="1">
    <location>
        <begin position="194"/>
        <end position="217"/>
    </location>
</feature>
<dbReference type="AlphaFoldDB" id="A0A2N6PE72"/>
<feature type="transmembrane region" description="Helical" evidence="1">
    <location>
        <begin position="238"/>
        <end position="255"/>
    </location>
</feature>
<dbReference type="InterPro" id="IPR010539">
    <property type="entry name" value="BaxI_1-like"/>
</dbReference>
<dbReference type="PANTHER" id="PTHR41282:SF1">
    <property type="entry name" value="CONSERVED TRANSMEMBRANE PROTEIN-RELATED"/>
    <property type="match status" value="1"/>
</dbReference>